<dbReference type="UniPathway" id="UPA00253">
    <property type="reaction ID" value="UER00456"/>
</dbReference>
<dbReference type="EMBL" id="CP002009">
    <property type="protein sequence ID" value="ADG12871.1"/>
    <property type="molecule type" value="Genomic_DNA"/>
</dbReference>
<dbReference type="GO" id="GO:0051287">
    <property type="term" value="F:NAD binding"/>
    <property type="evidence" value="ECO:0007669"/>
    <property type="project" value="UniProtKB-UniRule"/>
</dbReference>
<protein>
    <recommendedName>
        <fullName evidence="6">L-aspartate dehydrogenase</fullName>
        <ecNumber evidence="6">1.4.1.21</ecNumber>
    </recommendedName>
</protein>
<keyword evidence="5 6" id="KW-0520">NAD</keyword>
<dbReference type="Pfam" id="PF01958">
    <property type="entry name" value="Asp_DH_C"/>
    <property type="match status" value="1"/>
</dbReference>
<evidence type="ECO:0000256" key="2">
    <source>
        <dbReference type="ARBA" id="ARBA00022642"/>
    </source>
</evidence>
<keyword evidence="4 6" id="KW-0560">Oxidoreductase</keyword>
<dbReference type="NCBIfam" id="NF009830">
    <property type="entry name" value="PRK13304.1"/>
    <property type="match status" value="1"/>
</dbReference>
<dbReference type="KEGG" id="mif:Metin_0200"/>
<dbReference type="Pfam" id="PF03447">
    <property type="entry name" value="NAD_binding_3"/>
    <property type="match status" value="1"/>
</dbReference>
<evidence type="ECO:0000256" key="1">
    <source>
        <dbReference type="ARBA" id="ARBA00008331"/>
    </source>
</evidence>
<dbReference type="GO" id="GO:0009435">
    <property type="term" value="P:NAD+ biosynthetic process"/>
    <property type="evidence" value="ECO:0007669"/>
    <property type="project" value="UniProtKB-UniRule"/>
</dbReference>
<dbReference type="NCBIfam" id="TIGR03855">
    <property type="entry name" value="NAD_NadX"/>
    <property type="match status" value="1"/>
</dbReference>
<dbReference type="InterPro" id="IPR036291">
    <property type="entry name" value="NAD(P)-bd_dom_sf"/>
</dbReference>
<comment type="catalytic activity">
    <reaction evidence="6">
        <text>L-aspartate + NAD(+) + H2O = oxaloacetate + NH4(+) + NADH + H(+)</text>
        <dbReference type="Rhea" id="RHEA:11788"/>
        <dbReference type="ChEBI" id="CHEBI:15377"/>
        <dbReference type="ChEBI" id="CHEBI:15378"/>
        <dbReference type="ChEBI" id="CHEBI:16452"/>
        <dbReference type="ChEBI" id="CHEBI:28938"/>
        <dbReference type="ChEBI" id="CHEBI:29991"/>
        <dbReference type="ChEBI" id="CHEBI:57540"/>
        <dbReference type="ChEBI" id="CHEBI:57945"/>
        <dbReference type="EC" id="1.4.1.21"/>
    </reaction>
</comment>
<dbReference type="HAMAP" id="MF_01265">
    <property type="entry name" value="NadX"/>
    <property type="match status" value="1"/>
</dbReference>
<comment type="miscellaneous">
    <text evidence="6">The iminoaspartate product is unstable in aqueous solution and can decompose to oxaloacetate and ammonia.</text>
</comment>
<dbReference type="InterPro" id="IPR005106">
    <property type="entry name" value="Asp/hSer_DH_NAD-bd"/>
</dbReference>
<keyword evidence="3 6" id="KW-0521">NADP</keyword>
<evidence type="ECO:0000259" key="7">
    <source>
        <dbReference type="Pfam" id="PF01958"/>
    </source>
</evidence>
<dbReference type="RefSeq" id="WP_013099617.1">
    <property type="nucleotide sequence ID" value="NC_014122.1"/>
</dbReference>
<dbReference type="GeneID" id="9131200"/>
<dbReference type="OrthoDB" id="15415at2157"/>
<gene>
    <name evidence="6" type="primary">nadX</name>
    <name evidence="9" type="ordered locus">Metin_0200</name>
</gene>
<name>D5VQL8_METIM</name>
<dbReference type="InterPro" id="IPR011182">
    <property type="entry name" value="L-Asp_DH"/>
</dbReference>
<comment type="similarity">
    <text evidence="1 6">Belongs to the L-aspartate dehydrogenase family.</text>
</comment>
<evidence type="ECO:0000256" key="5">
    <source>
        <dbReference type="ARBA" id="ARBA00023027"/>
    </source>
</evidence>
<sequence length="254" mass="27989">MYVRVGLVGCGAIGSFLAENIKKANCELTAVYDRNLEKAKEVAKIAKAKVCESIDELVKEDLDVVVEAASVRAVKEVAEKSLTNGKDVILMSVGALADKELYLYLYNLSKKFNKRVYLPSGAIGGLDIIKALKFGDIKKIVIRTIKNPKAFNLNIGERKILFKGSVFEAIERFPANVNVSVTLSIAAKAPAEVWVIADPSVERNIHEIEIIGEIAKVNIRVENVPFEKNPKTSKLAAYSLLRLLKDLNDYIVVL</sequence>
<dbReference type="HOGENOM" id="CLU_089550_0_0_2"/>
<evidence type="ECO:0000259" key="8">
    <source>
        <dbReference type="Pfam" id="PF03447"/>
    </source>
</evidence>
<feature type="domain" description="Aspartate dehydrogenase" evidence="7">
    <location>
        <begin position="156"/>
        <end position="240"/>
    </location>
</feature>
<dbReference type="Gene3D" id="3.30.360.10">
    <property type="entry name" value="Dihydrodipicolinate Reductase, domain 2"/>
    <property type="match status" value="1"/>
</dbReference>
<dbReference type="GO" id="GO:0016639">
    <property type="term" value="F:oxidoreductase activity, acting on the CH-NH2 group of donors, NAD or NADP as acceptor"/>
    <property type="evidence" value="ECO:0007669"/>
    <property type="project" value="UniProtKB-UniRule"/>
</dbReference>
<evidence type="ECO:0000256" key="6">
    <source>
        <dbReference type="HAMAP-Rule" id="MF_01265"/>
    </source>
</evidence>
<dbReference type="Gene3D" id="3.40.50.720">
    <property type="entry name" value="NAD(P)-binding Rossmann-like Domain"/>
    <property type="match status" value="1"/>
</dbReference>
<dbReference type="InterPro" id="IPR020626">
    <property type="entry name" value="Asp_DH_prok"/>
</dbReference>
<dbReference type="GO" id="GO:0033735">
    <property type="term" value="F:aspartate dehydrogenase [NAD(P)+] activity"/>
    <property type="evidence" value="ECO:0007669"/>
    <property type="project" value="UniProtKB-EC"/>
</dbReference>
<comment type="catalytic activity">
    <reaction evidence="6">
        <text>L-aspartate + NADP(+) + H2O = oxaloacetate + NH4(+) + NADPH + H(+)</text>
        <dbReference type="Rhea" id="RHEA:11784"/>
        <dbReference type="ChEBI" id="CHEBI:15377"/>
        <dbReference type="ChEBI" id="CHEBI:15378"/>
        <dbReference type="ChEBI" id="CHEBI:16452"/>
        <dbReference type="ChEBI" id="CHEBI:28938"/>
        <dbReference type="ChEBI" id="CHEBI:29991"/>
        <dbReference type="ChEBI" id="CHEBI:57783"/>
        <dbReference type="ChEBI" id="CHEBI:58349"/>
        <dbReference type="EC" id="1.4.1.21"/>
    </reaction>
</comment>
<comment type="function">
    <text evidence="6">Specifically catalyzes the NAD or NADP-dependent dehydrogenation of L-aspartate to iminoaspartate.</text>
</comment>
<evidence type="ECO:0000256" key="4">
    <source>
        <dbReference type="ARBA" id="ARBA00023002"/>
    </source>
</evidence>
<dbReference type="eggNOG" id="arCOG00254">
    <property type="taxonomic scope" value="Archaea"/>
</dbReference>
<evidence type="ECO:0000313" key="10">
    <source>
        <dbReference type="Proteomes" id="UP000002061"/>
    </source>
</evidence>
<organism evidence="9 10">
    <name type="scientific">Methanocaldococcus infernus (strain DSM 11812 / JCM 15783 / ME)</name>
    <dbReference type="NCBI Taxonomy" id="573063"/>
    <lineage>
        <taxon>Archaea</taxon>
        <taxon>Methanobacteriati</taxon>
        <taxon>Methanobacteriota</taxon>
        <taxon>Methanomada group</taxon>
        <taxon>Methanococci</taxon>
        <taxon>Methanococcales</taxon>
        <taxon>Methanocaldococcaceae</taxon>
        <taxon>Methanocaldococcus</taxon>
    </lineage>
</organism>
<dbReference type="SUPFAM" id="SSF51735">
    <property type="entry name" value="NAD(P)-binding Rossmann-fold domains"/>
    <property type="match status" value="1"/>
</dbReference>
<proteinExistence type="inferred from homology"/>
<dbReference type="SUPFAM" id="SSF55347">
    <property type="entry name" value="Glyceraldehyde-3-phosphate dehydrogenase-like, C-terminal domain"/>
    <property type="match status" value="1"/>
</dbReference>
<feature type="binding site" evidence="6">
    <location>
        <position position="122"/>
    </location>
    <ligand>
        <name>NAD(+)</name>
        <dbReference type="ChEBI" id="CHEBI:57540"/>
    </ligand>
</feature>
<dbReference type="NCBIfam" id="NF009829">
    <property type="entry name" value="PRK13303.1-4"/>
    <property type="match status" value="1"/>
</dbReference>
<comment type="pathway">
    <text evidence="6">Cofactor biosynthesis; NAD(+) biosynthesis; iminoaspartate from L-aspartate (dehydrogenase route): step 1/1.</text>
</comment>
<feature type="binding site" evidence="6">
    <location>
        <position position="178"/>
    </location>
    <ligand>
        <name>NAD(+)</name>
        <dbReference type="ChEBI" id="CHEBI:57540"/>
    </ligand>
</feature>
<dbReference type="AlphaFoldDB" id="D5VQL8"/>
<dbReference type="EC" id="1.4.1.21" evidence="6"/>
<dbReference type="PANTHER" id="PTHR31873">
    <property type="entry name" value="L-ASPARTATE DEHYDROGENASE-RELATED"/>
    <property type="match status" value="1"/>
</dbReference>
<accession>D5VQL8</accession>
<dbReference type="PANTHER" id="PTHR31873:SF6">
    <property type="entry name" value="ASPARTATE DEHYDROGENASE DOMAIN-CONTAINING PROTEIN"/>
    <property type="match status" value="1"/>
</dbReference>
<dbReference type="STRING" id="573063.Metin_0200"/>
<dbReference type="PIRSF" id="PIRSF005227">
    <property type="entry name" value="Asp_dh_NAD_syn"/>
    <property type="match status" value="1"/>
</dbReference>
<dbReference type="GO" id="GO:0050661">
    <property type="term" value="F:NADP binding"/>
    <property type="evidence" value="ECO:0007669"/>
    <property type="project" value="UniProtKB-UniRule"/>
</dbReference>
<dbReference type="InterPro" id="IPR022487">
    <property type="entry name" value="Asp_DH_arc"/>
</dbReference>
<reference evidence="9" key="1">
    <citation type="submission" date="2010-04" db="EMBL/GenBank/DDBJ databases">
        <title>Complete sequence of Methanocaldococcus infernus ME.</title>
        <authorList>
            <consortium name="US DOE Joint Genome Institute"/>
            <person name="Lucas S."/>
            <person name="Copeland A."/>
            <person name="Lapidus A."/>
            <person name="Cheng J.-F."/>
            <person name="Bruce D."/>
            <person name="Goodwin L."/>
            <person name="Pitluck S."/>
            <person name="Munk A.C."/>
            <person name="Detter J.C."/>
            <person name="Han C."/>
            <person name="Tapia R."/>
            <person name="Land M."/>
            <person name="Hauser L."/>
            <person name="Kyrpides N."/>
            <person name="Mikhailova N."/>
            <person name="Sieprawska-Lupa M."/>
            <person name="Whitman W.B."/>
            <person name="Woyke T."/>
        </authorList>
    </citation>
    <scope>NUCLEOTIDE SEQUENCE [LARGE SCALE GENOMIC DNA]</scope>
    <source>
        <strain evidence="9">ME</strain>
    </source>
</reference>
<evidence type="ECO:0000256" key="3">
    <source>
        <dbReference type="ARBA" id="ARBA00022857"/>
    </source>
</evidence>
<feature type="active site" evidence="6">
    <location>
        <position position="206"/>
    </location>
</feature>
<feature type="domain" description="Aspartate/homoserine dehydrogenase NAD-binding" evidence="8">
    <location>
        <begin position="9"/>
        <end position="119"/>
    </location>
</feature>
<dbReference type="InterPro" id="IPR002811">
    <property type="entry name" value="Asp_DH"/>
</dbReference>
<dbReference type="Proteomes" id="UP000002061">
    <property type="component" value="Chromosome"/>
</dbReference>
<keyword evidence="2 6" id="KW-0662">Pyridine nucleotide biosynthesis</keyword>
<evidence type="ECO:0000313" key="9">
    <source>
        <dbReference type="EMBL" id="ADG12871.1"/>
    </source>
</evidence>
<keyword evidence="10" id="KW-1185">Reference proteome</keyword>